<dbReference type="Proteomes" id="UP000799772">
    <property type="component" value="Unassembled WGS sequence"/>
</dbReference>
<keyword evidence="7" id="KW-1185">Reference proteome</keyword>
<evidence type="ECO:0000259" key="5">
    <source>
        <dbReference type="PROSITE" id="PS50865"/>
    </source>
</evidence>
<sequence length="239" mass="27152">MSAGGPWELGDVPPMPPLEAASNQFCCVCDNPAAHRCGQCKSGHYCSTACQVNDWPTHAILCKDFLRLERPEGNFQRALFFPQREPLPRFIWIPYSFRVADGEDGYPRGFKELSTDLKAVRELLGLTSMDSGDFGHIPGTHRELHPSIYFFCKNIDKDDGYFYYNQSIATSTNDGATITQVLGDRVVLLLQSMWARLKEEPTEETIERLSDPRNVDITMDDFRTVINFFRTNESRVPIS</sequence>
<dbReference type="SUPFAM" id="SSF144232">
    <property type="entry name" value="HIT/MYND zinc finger-like"/>
    <property type="match status" value="1"/>
</dbReference>
<evidence type="ECO:0000256" key="4">
    <source>
        <dbReference type="PROSITE-ProRule" id="PRU00134"/>
    </source>
</evidence>
<dbReference type="AlphaFoldDB" id="A0A9P4MBG1"/>
<keyword evidence="1" id="KW-0479">Metal-binding</keyword>
<dbReference type="EMBL" id="ML978123">
    <property type="protein sequence ID" value="KAF2101352.1"/>
    <property type="molecule type" value="Genomic_DNA"/>
</dbReference>
<dbReference type="OrthoDB" id="437457at2759"/>
<dbReference type="Gene3D" id="6.10.140.2220">
    <property type="match status" value="1"/>
</dbReference>
<name>A0A9P4MBG1_9PEZI</name>
<dbReference type="GO" id="GO:0008270">
    <property type="term" value="F:zinc ion binding"/>
    <property type="evidence" value="ECO:0007669"/>
    <property type="project" value="UniProtKB-KW"/>
</dbReference>
<comment type="caution">
    <text evidence="6">The sequence shown here is derived from an EMBL/GenBank/DDBJ whole genome shotgun (WGS) entry which is preliminary data.</text>
</comment>
<feature type="domain" description="MYND-type" evidence="5">
    <location>
        <begin position="26"/>
        <end position="62"/>
    </location>
</feature>
<dbReference type="PROSITE" id="PS50865">
    <property type="entry name" value="ZF_MYND_2"/>
    <property type="match status" value="1"/>
</dbReference>
<keyword evidence="3" id="KW-0862">Zinc</keyword>
<evidence type="ECO:0000313" key="7">
    <source>
        <dbReference type="Proteomes" id="UP000799772"/>
    </source>
</evidence>
<evidence type="ECO:0000256" key="2">
    <source>
        <dbReference type="ARBA" id="ARBA00022771"/>
    </source>
</evidence>
<dbReference type="PROSITE" id="PS01360">
    <property type="entry name" value="ZF_MYND_1"/>
    <property type="match status" value="1"/>
</dbReference>
<reference evidence="6" key="1">
    <citation type="journal article" date="2020" name="Stud. Mycol.">
        <title>101 Dothideomycetes genomes: a test case for predicting lifestyles and emergence of pathogens.</title>
        <authorList>
            <person name="Haridas S."/>
            <person name="Albert R."/>
            <person name="Binder M."/>
            <person name="Bloem J."/>
            <person name="Labutti K."/>
            <person name="Salamov A."/>
            <person name="Andreopoulos B."/>
            <person name="Baker S."/>
            <person name="Barry K."/>
            <person name="Bills G."/>
            <person name="Bluhm B."/>
            <person name="Cannon C."/>
            <person name="Castanera R."/>
            <person name="Culley D."/>
            <person name="Daum C."/>
            <person name="Ezra D."/>
            <person name="Gonzalez J."/>
            <person name="Henrissat B."/>
            <person name="Kuo A."/>
            <person name="Liang C."/>
            <person name="Lipzen A."/>
            <person name="Lutzoni F."/>
            <person name="Magnuson J."/>
            <person name="Mondo S."/>
            <person name="Nolan M."/>
            <person name="Ohm R."/>
            <person name="Pangilinan J."/>
            <person name="Park H.-J."/>
            <person name="Ramirez L."/>
            <person name="Alfaro M."/>
            <person name="Sun H."/>
            <person name="Tritt A."/>
            <person name="Yoshinaga Y."/>
            <person name="Zwiers L.-H."/>
            <person name="Turgeon B."/>
            <person name="Goodwin S."/>
            <person name="Spatafora J."/>
            <person name="Crous P."/>
            <person name="Grigoriev I."/>
        </authorList>
    </citation>
    <scope>NUCLEOTIDE SEQUENCE</scope>
    <source>
        <strain evidence="6">CBS 133067</strain>
    </source>
</reference>
<keyword evidence="2 4" id="KW-0863">Zinc-finger</keyword>
<gene>
    <name evidence="6" type="ORF">NA57DRAFT_72795</name>
</gene>
<organism evidence="6 7">
    <name type="scientific">Rhizodiscina lignyota</name>
    <dbReference type="NCBI Taxonomy" id="1504668"/>
    <lineage>
        <taxon>Eukaryota</taxon>
        <taxon>Fungi</taxon>
        <taxon>Dikarya</taxon>
        <taxon>Ascomycota</taxon>
        <taxon>Pezizomycotina</taxon>
        <taxon>Dothideomycetes</taxon>
        <taxon>Pleosporomycetidae</taxon>
        <taxon>Aulographales</taxon>
        <taxon>Rhizodiscinaceae</taxon>
        <taxon>Rhizodiscina</taxon>
    </lineage>
</organism>
<dbReference type="InterPro" id="IPR002893">
    <property type="entry name" value="Znf_MYND"/>
</dbReference>
<dbReference type="Pfam" id="PF01753">
    <property type="entry name" value="zf-MYND"/>
    <property type="match status" value="1"/>
</dbReference>
<accession>A0A9P4MBG1</accession>
<evidence type="ECO:0000313" key="6">
    <source>
        <dbReference type="EMBL" id="KAF2101352.1"/>
    </source>
</evidence>
<protein>
    <recommendedName>
        <fullName evidence="5">MYND-type domain-containing protein</fullName>
    </recommendedName>
</protein>
<evidence type="ECO:0000256" key="1">
    <source>
        <dbReference type="ARBA" id="ARBA00022723"/>
    </source>
</evidence>
<proteinExistence type="predicted"/>
<evidence type="ECO:0000256" key="3">
    <source>
        <dbReference type="ARBA" id="ARBA00022833"/>
    </source>
</evidence>